<evidence type="ECO:0000313" key="4">
    <source>
        <dbReference type="Proteomes" id="UP000747399"/>
    </source>
</evidence>
<feature type="coiled-coil region" evidence="1">
    <location>
        <begin position="20"/>
        <end position="54"/>
    </location>
</feature>
<feature type="region of interest" description="Disordered" evidence="2">
    <location>
        <begin position="155"/>
        <end position="198"/>
    </location>
</feature>
<sequence length="342" mass="34658">MGCGSSMHKGDAVGAPQAVAEAEEAALARLREDNAELRRQNAQLISQVQELSQRVTTLSMDVSGLRMELSQAAATASKALQVAHAATERAEAATNTAAAANQARPPTANGPIPIPSVESQLLQRVQQVESQLSSMQDKLENQRAKEEFARQLRAAQGDRPPIPMPSQQQQQHPTGTAPPATGAGGASSAQCRPSVGNDLGSSSFGSSGFNAAGPASVGASTASSSGGCPALHPPAAPPTQVIDGSGLLPVNNNFPSRFGGGGLRAARDRTPGRAGAAGGGNGGGGGAGAEDISSHGYGSTLTSAQNGPPPAGEFMSTMRYGSVLPSDLKLAEQRKQGPRQFL</sequence>
<dbReference type="AlphaFoldDB" id="A0A8J4F6Q4"/>
<gene>
    <name evidence="3" type="ORF">Vafri_13754</name>
</gene>
<dbReference type="Proteomes" id="UP000747399">
    <property type="component" value="Unassembled WGS sequence"/>
</dbReference>
<feature type="region of interest" description="Disordered" evidence="2">
    <location>
        <begin position="1"/>
        <end position="20"/>
    </location>
</feature>
<dbReference type="EMBL" id="BNCO01000032">
    <property type="protein sequence ID" value="GIL58755.1"/>
    <property type="molecule type" value="Genomic_DNA"/>
</dbReference>
<accession>A0A8J4F6Q4</accession>
<feature type="region of interest" description="Disordered" evidence="2">
    <location>
        <begin position="93"/>
        <end position="115"/>
    </location>
</feature>
<feature type="compositionally biased region" description="Polar residues" evidence="2">
    <location>
        <begin position="296"/>
        <end position="306"/>
    </location>
</feature>
<protein>
    <submittedName>
        <fullName evidence="3">Uncharacterized protein</fullName>
    </submittedName>
</protein>
<organism evidence="3 4">
    <name type="scientific">Volvox africanus</name>
    <dbReference type="NCBI Taxonomy" id="51714"/>
    <lineage>
        <taxon>Eukaryota</taxon>
        <taxon>Viridiplantae</taxon>
        <taxon>Chlorophyta</taxon>
        <taxon>core chlorophytes</taxon>
        <taxon>Chlorophyceae</taxon>
        <taxon>CS clade</taxon>
        <taxon>Chlamydomonadales</taxon>
        <taxon>Volvocaceae</taxon>
        <taxon>Volvox</taxon>
    </lineage>
</organism>
<feature type="coiled-coil region" evidence="1">
    <location>
        <begin position="118"/>
        <end position="152"/>
    </location>
</feature>
<feature type="region of interest" description="Disordered" evidence="2">
    <location>
        <begin position="213"/>
        <end position="317"/>
    </location>
</feature>
<keyword evidence="4" id="KW-1185">Reference proteome</keyword>
<keyword evidence="1" id="KW-0175">Coiled coil</keyword>
<reference evidence="3" key="1">
    <citation type="journal article" date="2021" name="Proc. Natl. Acad. Sci. U.S.A.">
        <title>Three genomes in the algal genus Volvox reveal the fate of a haploid sex-determining region after a transition to homothallism.</title>
        <authorList>
            <person name="Yamamoto K."/>
            <person name="Hamaji T."/>
            <person name="Kawai-Toyooka H."/>
            <person name="Matsuzaki R."/>
            <person name="Takahashi F."/>
            <person name="Nishimura Y."/>
            <person name="Kawachi M."/>
            <person name="Noguchi H."/>
            <person name="Minakuchi Y."/>
            <person name="Umen J.G."/>
            <person name="Toyoda A."/>
            <person name="Nozaki H."/>
        </authorList>
    </citation>
    <scope>NUCLEOTIDE SEQUENCE</scope>
    <source>
        <strain evidence="3">NIES-3780</strain>
    </source>
</reference>
<proteinExistence type="predicted"/>
<feature type="compositionally biased region" description="Gly residues" evidence="2">
    <location>
        <begin position="275"/>
        <end position="288"/>
    </location>
</feature>
<evidence type="ECO:0000256" key="1">
    <source>
        <dbReference type="SAM" id="Coils"/>
    </source>
</evidence>
<feature type="compositionally biased region" description="Low complexity" evidence="2">
    <location>
        <begin position="165"/>
        <end position="190"/>
    </location>
</feature>
<evidence type="ECO:0000256" key="2">
    <source>
        <dbReference type="SAM" id="MobiDB-lite"/>
    </source>
</evidence>
<name>A0A8J4F6Q4_9CHLO</name>
<evidence type="ECO:0000313" key="3">
    <source>
        <dbReference type="EMBL" id="GIL58755.1"/>
    </source>
</evidence>
<feature type="compositionally biased region" description="Low complexity" evidence="2">
    <location>
        <begin position="93"/>
        <end position="107"/>
    </location>
</feature>
<comment type="caution">
    <text evidence="3">The sequence shown here is derived from an EMBL/GenBank/DDBJ whole genome shotgun (WGS) entry which is preliminary data.</text>
</comment>
<feature type="compositionally biased region" description="Low complexity" evidence="2">
    <location>
        <begin position="213"/>
        <end position="227"/>
    </location>
</feature>